<dbReference type="EMBL" id="AP012292">
    <property type="protein sequence ID" value="BAL82849.1"/>
    <property type="molecule type" value="Genomic_DNA"/>
</dbReference>
<reference evidence="6 7" key="1">
    <citation type="submission" date="2011-10" db="EMBL/GenBank/DDBJ databases">
        <title>Whole genome sequence of Selenomonas ruminantium subsp. lactilytica TAM6421.</title>
        <authorList>
            <person name="Oguchi A."/>
            <person name="Ankai A."/>
            <person name="Kaneko J."/>
            <person name="Yamada-Narita S."/>
            <person name="Fukui S."/>
            <person name="Takahashi M."/>
            <person name="Onodera T."/>
            <person name="Kojima S."/>
            <person name="Fushimi T."/>
            <person name="Abe N."/>
            <person name="Kamio Y."/>
            <person name="Yamazaki S."/>
            <person name="Fujita N."/>
        </authorList>
    </citation>
    <scope>NUCLEOTIDE SEQUENCE [LARGE SCALE GENOMIC DNA]</scope>
    <source>
        <strain evidence="7">NBRC 103574 / TAM6421</strain>
    </source>
</reference>
<evidence type="ECO:0000256" key="5">
    <source>
        <dbReference type="SAM" id="Phobius"/>
    </source>
</evidence>
<proteinExistence type="predicted"/>
<dbReference type="eggNOG" id="COG4824">
    <property type="taxonomic scope" value="Bacteria"/>
</dbReference>
<feature type="transmembrane region" description="Helical" evidence="5">
    <location>
        <begin position="12"/>
        <end position="32"/>
    </location>
</feature>
<dbReference type="KEGG" id="sri:SELR_11410"/>
<evidence type="ECO:0000256" key="4">
    <source>
        <dbReference type="ARBA" id="ARBA00023136"/>
    </source>
</evidence>
<dbReference type="PATRIC" id="fig|927704.6.peg.1176"/>
<gene>
    <name evidence="6" type="ordered locus">SELR_11410</name>
</gene>
<dbReference type="Proteomes" id="UP000007887">
    <property type="component" value="Chromosome"/>
</dbReference>
<organism evidence="6 7">
    <name type="scientific">Selenomonas ruminantium subsp. lactilytica (strain NBRC 103574 / TAM6421)</name>
    <dbReference type="NCBI Taxonomy" id="927704"/>
    <lineage>
        <taxon>Bacteria</taxon>
        <taxon>Bacillati</taxon>
        <taxon>Bacillota</taxon>
        <taxon>Negativicutes</taxon>
        <taxon>Selenomonadales</taxon>
        <taxon>Selenomonadaceae</taxon>
        <taxon>Selenomonas</taxon>
    </lineage>
</organism>
<dbReference type="Pfam" id="PF05105">
    <property type="entry name" value="Phage_holin_4_1"/>
    <property type="match status" value="1"/>
</dbReference>
<dbReference type="NCBIfam" id="TIGR01593">
    <property type="entry name" value="holin_tox_secr"/>
    <property type="match status" value="1"/>
</dbReference>
<accession>I0GQ12</accession>
<sequence>MAAYLFGEWTQSLEALAIFIAIDYLTGVMAAYMRPGAEISSERGLRGIIKKLALVTFVAFGHWLDYALGQTVFCQLITFSMLGNEGVSIVENLSICGVPVPDAIKNKLKKLAQEKKRRGNIKGRKF</sequence>
<dbReference type="HOGENOM" id="CLU_125939_4_0_9"/>
<name>I0GQ12_SELRL</name>
<keyword evidence="4 5" id="KW-0472">Membrane</keyword>
<evidence type="ECO:0000256" key="2">
    <source>
        <dbReference type="ARBA" id="ARBA00022692"/>
    </source>
</evidence>
<dbReference type="AlphaFoldDB" id="I0GQ12"/>
<evidence type="ECO:0000313" key="6">
    <source>
        <dbReference type="EMBL" id="BAL82849.1"/>
    </source>
</evidence>
<keyword evidence="2 5" id="KW-0812">Transmembrane</keyword>
<evidence type="ECO:0000256" key="3">
    <source>
        <dbReference type="ARBA" id="ARBA00022989"/>
    </source>
</evidence>
<feature type="transmembrane region" description="Helical" evidence="5">
    <location>
        <begin position="52"/>
        <end position="69"/>
    </location>
</feature>
<dbReference type="GO" id="GO:0016020">
    <property type="term" value="C:membrane"/>
    <property type="evidence" value="ECO:0007669"/>
    <property type="project" value="UniProtKB-SubCell"/>
</dbReference>
<dbReference type="InterPro" id="IPR006480">
    <property type="entry name" value="Phage_holin_4_1"/>
</dbReference>
<comment type="subcellular location">
    <subcellularLocation>
        <location evidence="1">Membrane</location>
        <topology evidence="1">Multi-pass membrane protein</topology>
    </subcellularLocation>
</comment>
<evidence type="ECO:0000256" key="1">
    <source>
        <dbReference type="ARBA" id="ARBA00004141"/>
    </source>
</evidence>
<protein>
    <submittedName>
        <fullName evidence="6">Putative phage lysis holin</fullName>
    </submittedName>
</protein>
<evidence type="ECO:0000313" key="7">
    <source>
        <dbReference type="Proteomes" id="UP000007887"/>
    </source>
</evidence>
<keyword evidence="3 5" id="KW-1133">Transmembrane helix</keyword>